<sequence>MNSIEKQSKPDLETGNSGGLPSAKLDSETEKSGGLPSENLILVLLCCPLFLLLWTIHQNTFEGRLKTFYAFMVADSFALYGPQIALRLRKIKPKFARFCISLSAASLATALAIFIWVSFLP</sequence>
<comment type="caution">
    <text evidence="3">The sequence shown here is derived from an EMBL/GenBank/DDBJ whole genome shotgun (WGS) entry which is preliminary data.</text>
</comment>
<organism evidence="3 4">
    <name type="scientific">Protea cynaroides</name>
    <dbReference type="NCBI Taxonomy" id="273540"/>
    <lineage>
        <taxon>Eukaryota</taxon>
        <taxon>Viridiplantae</taxon>
        <taxon>Streptophyta</taxon>
        <taxon>Embryophyta</taxon>
        <taxon>Tracheophyta</taxon>
        <taxon>Spermatophyta</taxon>
        <taxon>Magnoliopsida</taxon>
        <taxon>Proteales</taxon>
        <taxon>Proteaceae</taxon>
        <taxon>Protea</taxon>
    </lineage>
</organism>
<proteinExistence type="predicted"/>
<keyword evidence="4" id="KW-1185">Reference proteome</keyword>
<accession>A0A9Q0KJL3</accession>
<dbReference type="EMBL" id="JAMYWD010000005">
    <property type="protein sequence ID" value="KAJ4971732.1"/>
    <property type="molecule type" value="Genomic_DNA"/>
</dbReference>
<gene>
    <name evidence="3" type="ORF">NE237_004831</name>
</gene>
<feature type="transmembrane region" description="Helical" evidence="2">
    <location>
        <begin position="39"/>
        <end position="56"/>
    </location>
</feature>
<feature type="transmembrane region" description="Helical" evidence="2">
    <location>
        <begin position="68"/>
        <end position="86"/>
    </location>
</feature>
<evidence type="ECO:0000313" key="3">
    <source>
        <dbReference type="EMBL" id="KAJ4971732.1"/>
    </source>
</evidence>
<feature type="compositionally biased region" description="Basic and acidic residues" evidence="1">
    <location>
        <begin position="1"/>
        <end position="12"/>
    </location>
</feature>
<dbReference type="AlphaFoldDB" id="A0A9Q0KJL3"/>
<keyword evidence="2" id="KW-0472">Membrane</keyword>
<protein>
    <submittedName>
        <fullName evidence="3">Uncharacterized protein</fullName>
    </submittedName>
</protein>
<dbReference type="Proteomes" id="UP001141806">
    <property type="component" value="Unassembled WGS sequence"/>
</dbReference>
<keyword evidence="2" id="KW-1133">Transmembrane helix</keyword>
<reference evidence="3" key="1">
    <citation type="journal article" date="2023" name="Plant J.">
        <title>The genome of the king protea, Protea cynaroides.</title>
        <authorList>
            <person name="Chang J."/>
            <person name="Duong T.A."/>
            <person name="Schoeman C."/>
            <person name="Ma X."/>
            <person name="Roodt D."/>
            <person name="Barker N."/>
            <person name="Li Z."/>
            <person name="Van de Peer Y."/>
            <person name="Mizrachi E."/>
        </authorList>
    </citation>
    <scope>NUCLEOTIDE SEQUENCE</scope>
    <source>
        <tissue evidence="3">Young leaves</tissue>
    </source>
</reference>
<name>A0A9Q0KJL3_9MAGN</name>
<feature type="transmembrane region" description="Helical" evidence="2">
    <location>
        <begin position="98"/>
        <end position="119"/>
    </location>
</feature>
<evidence type="ECO:0000256" key="1">
    <source>
        <dbReference type="SAM" id="MobiDB-lite"/>
    </source>
</evidence>
<evidence type="ECO:0000256" key="2">
    <source>
        <dbReference type="SAM" id="Phobius"/>
    </source>
</evidence>
<keyword evidence="2" id="KW-0812">Transmembrane</keyword>
<feature type="region of interest" description="Disordered" evidence="1">
    <location>
        <begin position="1"/>
        <end position="33"/>
    </location>
</feature>
<evidence type="ECO:0000313" key="4">
    <source>
        <dbReference type="Proteomes" id="UP001141806"/>
    </source>
</evidence>